<dbReference type="PANTHER" id="PTHR43782:SF3">
    <property type="entry name" value="ARGINASE"/>
    <property type="match status" value="1"/>
</dbReference>
<keyword evidence="5" id="KW-0056">Arginine metabolism</keyword>
<dbReference type="InterPro" id="IPR006035">
    <property type="entry name" value="Ureohydrolase"/>
</dbReference>
<evidence type="ECO:0000256" key="3">
    <source>
        <dbReference type="ARBA" id="ARBA00012168"/>
    </source>
</evidence>
<dbReference type="GO" id="GO:0005737">
    <property type="term" value="C:cytoplasm"/>
    <property type="evidence" value="ECO:0007669"/>
    <property type="project" value="TreeGrafter"/>
</dbReference>
<name>A0A383BTT8_9ZZZZ</name>
<evidence type="ECO:0000256" key="6">
    <source>
        <dbReference type="ARBA" id="ARBA00022723"/>
    </source>
</evidence>
<dbReference type="GO" id="GO:0030145">
    <property type="term" value="F:manganese ion binding"/>
    <property type="evidence" value="ECO:0007669"/>
    <property type="project" value="TreeGrafter"/>
</dbReference>
<reference evidence="9" key="1">
    <citation type="submission" date="2018-05" db="EMBL/GenBank/DDBJ databases">
        <authorList>
            <person name="Lanie J.A."/>
            <person name="Ng W.-L."/>
            <person name="Kazmierczak K.M."/>
            <person name="Andrzejewski T.M."/>
            <person name="Davidsen T.M."/>
            <person name="Wayne K.J."/>
            <person name="Tettelin H."/>
            <person name="Glass J.I."/>
            <person name="Rusch D."/>
            <person name="Podicherti R."/>
            <person name="Tsui H.-C.T."/>
            <person name="Winkler M.E."/>
        </authorList>
    </citation>
    <scope>NUCLEOTIDE SEQUENCE</scope>
</reference>
<sequence>MQTKVDIIGVPMDLGTGRRGVDMGPSAVRIAGLAEQIRALGLRVLDHGDVKVPIPEVLETGESKAKYLSEIATVCTDIYERVRRDLTEACMPIVIGGDHSLAAGSVAGTAAGASTAGAPLGLIWVDAHADMNTPETSPSGNVHGMPLAACLGMGPSKLARIGGMEPSIAPERTVLLGIRDLDEIERQAVHDSGVPAFTMLEIDQRGLYKV</sequence>
<gene>
    <name evidence="9" type="ORF">METZ01_LOCUS475642</name>
</gene>
<evidence type="ECO:0000256" key="4">
    <source>
        <dbReference type="ARBA" id="ARBA00018123"/>
    </source>
</evidence>
<comment type="cofactor">
    <cofactor evidence="1">
        <name>Mn(2+)</name>
        <dbReference type="ChEBI" id="CHEBI:29035"/>
    </cofactor>
</comment>
<keyword evidence="7" id="KW-0378">Hydrolase</keyword>
<evidence type="ECO:0000256" key="2">
    <source>
        <dbReference type="ARBA" id="ARBA00005098"/>
    </source>
</evidence>
<dbReference type="SUPFAM" id="SSF52768">
    <property type="entry name" value="Arginase/deacetylase"/>
    <property type="match status" value="1"/>
</dbReference>
<dbReference type="AlphaFoldDB" id="A0A383BTT8"/>
<evidence type="ECO:0000256" key="5">
    <source>
        <dbReference type="ARBA" id="ARBA00022503"/>
    </source>
</evidence>
<accession>A0A383BTT8</accession>
<proteinExistence type="predicted"/>
<feature type="non-terminal residue" evidence="9">
    <location>
        <position position="210"/>
    </location>
</feature>
<keyword evidence="8" id="KW-0464">Manganese</keyword>
<dbReference type="Pfam" id="PF00491">
    <property type="entry name" value="Arginase"/>
    <property type="match status" value="1"/>
</dbReference>
<dbReference type="CDD" id="cd09989">
    <property type="entry name" value="Arginase"/>
    <property type="match status" value="1"/>
</dbReference>
<dbReference type="InterPro" id="IPR023696">
    <property type="entry name" value="Ureohydrolase_dom_sf"/>
</dbReference>
<evidence type="ECO:0000256" key="7">
    <source>
        <dbReference type="ARBA" id="ARBA00022801"/>
    </source>
</evidence>
<keyword evidence="6" id="KW-0479">Metal-binding</keyword>
<evidence type="ECO:0000313" key="9">
    <source>
        <dbReference type="EMBL" id="SVE22788.1"/>
    </source>
</evidence>
<dbReference type="EC" id="3.5.3.1" evidence="3"/>
<dbReference type="InterPro" id="IPR014033">
    <property type="entry name" value="Arginase"/>
</dbReference>
<dbReference type="GO" id="GO:0006525">
    <property type="term" value="P:arginine metabolic process"/>
    <property type="evidence" value="ECO:0007669"/>
    <property type="project" value="UniProtKB-KW"/>
</dbReference>
<evidence type="ECO:0000256" key="8">
    <source>
        <dbReference type="ARBA" id="ARBA00023211"/>
    </source>
</evidence>
<dbReference type="PRINTS" id="PR00116">
    <property type="entry name" value="ARGINASE"/>
</dbReference>
<comment type="pathway">
    <text evidence="2">Nitrogen metabolism; urea cycle; L-ornithine and urea from L-arginine: step 1/1.</text>
</comment>
<organism evidence="9">
    <name type="scientific">marine metagenome</name>
    <dbReference type="NCBI Taxonomy" id="408172"/>
    <lineage>
        <taxon>unclassified sequences</taxon>
        <taxon>metagenomes</taxon>
        <taxon>ecological metagenomes</taxon>
    </lineage>
</organism>
<dbReference type="Gene3D" id="3.40.800.10">
    <property type="entry name" value="Ureohydrolase domain"/>
    <property type="match status" value="1"/>
</dbReference>
<dbReference type="GO" id="GO:0004053">
    <property type="term" value="F:arginase activity"/>
    <property type="evidence" value="ECO:0007669"/>
    <property type="project" value="UniProtKB-EC"/>
</dbReference>
<dbReference type="PANTHER" id="PTHR43782">
    <property type="entry name" value="ARGINASE"/>
    <property type="match status" value="1"/>
</dbReference>
<dbReference type="EMBL" id="UINC01202810">
    <property type="protein sequence ID" value="SVE22788.1"/>
    <property type="molecule type" value="Genomic_DNA"/>
</dbReference>
<protein>
    <recommendedName>
        <fullName evidence="4">Arginase</fullName>
        <ecNumber evidence="3">3.5.3.1</ecNumber>
    </recommendedName>
</protein>
<dbReference type="PROSITE" id="PS51409">
    <property type="entry name" value="ARGINASE_2"/>
    <property type="match status" value="1"/>
</dbReference>
<evidence type="ECO:0000256" key="1">
    <source>
        <dbReference type="ARBA" id="ARBA00001936"/>
    </source>
</evidence>